<keyword evidence="3" id="KW-1185">Reference proteome</keyword>
<comment type="caution">
    <text evidence="2">The sequence shown here is derived from an EMBL/GenBank/DDBJ whole genome shotgun (WGS) entry which is preliminary data.</text>
</comment>
<evidence type="ECO:0000313" key="3">
    <source>
        <dbReference type="Proteomes" id="UP001595616"/>
    </source>
</evidence>
<dbReference type="NCBIfam" id="TIGR03753">
    <property type="entry name" value="blh_monoox"/>
    <property type="match status" value="1"/>
</dbReference>
<evidence type="ECO:0000256" key="1">
    <source>
        <dbReference type="SAM" id="Phobius"/>
    </source>
</evidence>
<dbReference type="Proteomes" id="UP001595616">
    <property type="component" value="Unassembled WGS sequence"/>
</dbReference>
<dbReference type="InterPro" id="IPR022270">
    <property type="entry name" value="Blh_diox"/>
</dbReference>
<evidence type="ECO:0000313" key="2">
    <source>
        <dbReference type="EMBL" id="MFC3809673.1"/>
    </source>
</evidence>
<dbReference type="Pfam" id="PF15461">
    <property type="entry name" value="BCD"/>
    <property type="match status" value="1"/>
</dbReference>
<proteinExistence type="predicted"/>
<dbReference type="EMBL" id="JBHRYQ010000001">
    <property type="protein sequence ID" value="MFC3809673.1"/>
    <property type="molecule type" value="Genomic_DNA"/>
</dbReference>
<feature type="transmembrane region" description="Helical" evidence="1">
    <location>
        <begin position="50"/>
        <end position="70"/>
    </location>
</feature>
<accession>A0ABV7YQQ5</accession>
<feature type="transmembrane region" description="Helical" evidence="1">
    <location>
        <begin position="106"/>
        <end position="122"/>
    </location>
</feature>
<reference evidence="3" key="1">
    <citation type="journal article" date="2019" name="Int. J. Syst. Evol. Microbiol.">
        <title>The Global Catalogue of Microorganisms (GCM) 10K type strain sequencing project: providing services to taxonomists for standard genome sequencing and annotation.</title>
        <authorList>
            <consortium name="The Broad Institute Genomics Platform"/>
            <consortium name="The Broad Institute Genome Sequencing Center for Infectious Disease"/>
            <person name="Wu L."/>
            <person name="Ma J."/>
        </authorList>
    </citation>
    <scope>NUCLEOTIDE SEQUENCE [LARGE SCALE GENOMIC DNA]</scope>
    <source>
        <strain evidence="3">CECT 7956</strain>
    </source>
</reference>
<feature type="transmembrane region" description="Helical" evidence="1">
    <location>
        <begin position="173"/>
        <end position="198"/>
    </location>
</feature>
<keyword evidence="1" id="KW-0472">Membrane</keyword>
<gene>
    <name evidence="2" type="ORF">ACFOOI_03320</name>
</gene>
<feature type="transmembrane region" description="Helical" evidence="1">
    <location>
        <begin position="287"/>
        <end position="309"/>
    </location>
</feature>
<feature type="transmembrane region" description="Helical" evidence="1">
    <location>
        <begin position="82"/>
        <end position="100"/>
    </location>
</feature>
<organism evidence="2 3">
    <name type="scientific">Lacihabitans lacunae</name>
    <dbReference type="NCBI Taxonomy" id="1028214"/>
    <lineage>
        <taxon>Bacteria</taxon>
        <taxon>Pseudomonadati</taxon>
        <taxon>Bacteroidota</taxon>
        <taxon>Cytophagia</taxon>
        <taxon>Cytophagales</taxon>
        <taxon>Leadbetterellaceae</taxon>
        <taxon>Lacihabitans</taxon>
    </lineage>
</organism>
<sequence length="321" mass="37059">MKNRRGVLKKMPLFLNTNMPKSTLMFLTLLVSLVPIVYYTEWLTFDVQLLISGVAISLFGIPHGAIDHIIFQKKNEVKSSDFYFYYLGLMLAYLILWLVFPRISMLAFMLLSAFHFGQSQFYTYTIQNKILKSFVYFSWGTALLSSLIIFNTAEILDIAKQNPDLSIFISETSIYLYCLIFIVSIFSFLALSIFLVIFKTLLMKAIVKETLMLSLILVNFYCLPLLLGFTVYFCTLHSMQVLSDEFDFLKEKLKGFSTFYFIKLLFPYSIISVLGILFLMGMSLLKIFPISATLLVFIVVSILTLPHSIVMDNFYSKKKEH</sequence>
<keyword evidence="1" id="KW-0812">Transmembrane</keyword>
<feature type="transmembrane region" description="Helical" evidence="1">
    <location>
        <begin position="259"/>
        <end position="280"/>
    </location>
</feature>
<feature type="transmembrane region" description="Helical" evidence="1">
    <location>
        <begin position="134"/>
        <end position="153"/>
    </location>
</feature>
<keyword evidence="1" id="KW-1133">Transmembrane helix</keyword>
<feature type="transmembrane region" description="Helical" evidence="1">
    <location>
        <begin position="210"/>
        <end position="239"/>
    </location>
</feature>
<protein>
    <submittedName>
        <fullName evidence="2">Brp/Blh family beta-carotene 15,15'-dioxygenase</fullName>
    </submittedName>
</protein>
<feature type="transmembrane region" description="Helical" evidence="1">
    <location>
        <begin position="21"/>
        <end position="38"/>
    </location>
</feature>
<dbReference type="RefSeq" id="WP_379835034.1">
    <property type="nucleotide sequence ID" value="NZ_JBHRYQ010000001.1"/>
</dbReference>
<name>A0ABV7YQQ5_9BACT</name>